<sequence>MQIFKEMSTAVRVQWLIWLMVLLLLFFTLLPEDSLGQSVTYALLNTSFYAMVVYGNISFLYPRLFLKNRKVLYIIAAILFLLSLSITRAYLMMWLYNLLFNPKPDATIMLSTMQLLRNVFGMLTIFLLGFVLRMAIAYFILKRETEEILLQHAQTELNLLKSQVQPHFLFNTLNNIYYEAFREAPRTALLIERLSEIMRYFVDESPKDKVKLSTEINFLENYIALEKIRIRHEIGLNFIKDASDDCQLPPMLLMTFVENIFKHGIDKTSTRNDIEISLVRQHNRLVFSTCNEIPRQPVSSSGRGSGIENLRKRLVLLYGDNFELKTEKSNNHFIASLTVPL</sequence>
<protein>
    <recommendedName>
        <fullName evidence="2">Signal transduction histidine kinase internal region domain-containing protein</fullName>
    </recommendedName>
</protein>
<dbReference type="EMBL" id="QFFJ01000001">
    <property type="protein sequence ID" value="RBL91957.1"/>
    <property type="molecule type" value="Genomic_DNA"/>
</dbReference>
<dbReference type="Proteomes" id="UP000253410">
    <property type="component" value="Unassembled WGS sequence"/>
</dbReference>
<dbReference type="GO" id="GO:0016020">
    <property type="term" value="C:membrane"/>
    <property type="evidence" value="ECO:0007669"/>
    <property type="project" value="InterPro"/>
</dbReference>
<dbReference type="Pfam" id="PF06580">
    <property type="entry name" value="His_kinase"/>
    <property type="match status" value="1"/>
</dbReference>
<proteinExistence type="predicted"/>
<keyword evidence="1" id="KW-0812">Transmembrane</keyword>
<dbReference type="PANTHER" id="PTHR34220:SF7">
    <property type="entry name" value="SENSOR HISTIDINE KINASE YPDA"/>
    <property type="match status" value="1"/>
</dbReference>
<dbReference type="PANTHER" id="PTHR34220">
    <property type="entry name" value="SENSOR HISTIDINE KINASE YPDA"/>
    <property type="match status" value="1"/>
</dbReference>
<evidence type="ECO:0000313" key="4">
    <source>
        <dbReference type="Proteomes" id="UP000253410"/>
    </source>
</evidence>
<keyword evidence="1" id="KW-1133">Transmembrane helix</keyword>
<dbReference type="Gene3D" id="3.30.565.10">
    <property type="entry name" value="Histidine kinase-like ATPase, C-terminal domain"/>
    <property type="match status" value="1"/>
</dbReference>
<accession>A0A365Y036</accession>
<gene>
    <name evidence="3" type="ORF">DF182_04990</name>
</gene>
<feature type="transmembrane region" description="Helical" evidence="1">
    <location>
        <begin position="42"/>
        <end position="61"/>
    </location>
</feature>
<feature type="domain" description="Signal transduction histidine kinase internal region" evidence="2">
    <location>
        <begin position="156"/>
        <end position="232"/>
    </location>
</feature>
<dbReference type="InterPro" id="IPR050640">
    <property type="entry name" value="Bact_2-comp_sensor_kinase"/>
</dbReference>
<organism evidence="3 4">
    <name type="scientific">Chitinophaga flava</name>
    <dbReference type="NCBI Taxonomy" id="2259036"/>
    <lineage>
        <taxon>Bacteria</taxon>
        <taxon>Pseudomonadati</taxon>
        <taxon>Bacteroidota</taxon>
        <taxon>Chitinophagia</taxon>
        <taxon>Chitinophagales</taxon>
        <taxon>Chitinophagaceae</taxon>
        <taxon>Chitinophaga</taxon>
    </lineage>
</organism>
<dbReference type="AlphaFoldDB" id="A0A365Y036"/>
<keyword evidence="1" id="KW-0472">Membrane</keyword>
<name>A0A365Y036_9BACT</name>
<keyword evidence="4" id="KW-1185">Reference proteome</keyword>
<dbReference type="InterPro" id="IPR036890">
    <property type="entry name" value="HATPase_C_sf"/>
</dbReference>
<feature type="transmembrane region" description="Helical" evidence="1">
    <location>
        <begin position="119"/>
        <end position="141"/>
    </location>
</feature>
<evidence type="ECO:0000256" key="1">
    <source>
        <dbReference type="SAM" id="Phobius"/>
    </source>
</evidence>
<evidence type="ECO:0000259" key="2">
    <source>
        <dbReference type="Pfam" id="PF06580"/>
    </source>
</evidence>
<reference evidence="3 4" key="1">
    <citation type="submission" date="2018-05" db="EMBL/GenBank/DDBJ databases">
        <title>Chitinophaga sp. K3CV102501T nov., isolated from isolated from a monsoon evergreen broad-leaved forest soil.</title>
        <authorList>
            <person name="Lv Y."/>
        </authorList>
    </citation>
    <scope>NUCLEOTIDE SEQUENCE [LARGE SCALE GENOMIC DNA]</scope>
    <source>
        <strain evidence="3 4">GDMCC 1.1325</strain>
    </source>
</reference>
<comment type="caution">
    <text evidence="3">The sequence shown here is derived from an EMBL/GenBank/DDBJ whole genome shotgun (WGS) entry which is preliminary data.</text>
</comment>
<feature type="transmembrane region" description="Helical" evidence="1">
    <location>
        <begin position="12"/>
        <end position="30"/>
    </location>
</feature>
<dbReference type="InterPro" id="IPR010559">
    <property type="entry name" value="Sig_transdc_His_kin_internal"/>
</dbReference>
<feature type="transmembrane region" description="Helical" evidence="1">
    <location>
        <begin position="73"/>
        <end position="99"/>
    </location>
</feature>
<dbReference type="GO" id="GO:0000155">
    <property type="term" value="F:phosphorelay sensor kinase activity"/>
    <property type="evidence" value="ECO:0007669"/>
    <property type="project" value="InterPro"/>
</dbReference>
<evidence type="ECO:0000313" key="3">
    <source>
        <dbReference type="EMBL" id="RBL91957.1"/>
    </source>
</evidence>
<dbReference type="OrthoDB" id="9792992at2"/>